<comment type="similarity">
    <text evidence="1">Belongs to the AB hydrolase superfamily. AB hydrolase 4 family.</text>
</comment>
<comment type="caution">
    <text evidence="2">The sequence shown here is derived from an EMBL/GenBank/DDBJ whole genome shotgun (WGS) entry which is preliminary data.</text>
</comment>
<evidence type="ECO:0000313" key="3">
    <source>
        <dbReference type="Proteomes" id="UP001187315"/>
    </source>
</evidence>
<dbReference type="GO" id="GO:0047372">
    <property type="term" value="F:monoacylglycerol lipase activity"/>
    <property type="evidence" value="ECO:0007669"/>
    <property type="project" value="TreeGrafter"/>
</dbReference>
<evidence type="ECO:0000313" key="2">
    <source>
        <dbReference type="EMBL" id="KAK2827047.1"/>
    </source>
</evidence>
<protein>
    <submittedName>
        <fullName evidence="2">Uncharacterized protein</fullName>
    </submittedName>
</protein>
<dbReference type="PANTHER" id="PTHR10794:SF96">
    <property type="entry name" value="PROTEIN ABHD15-LIKE"/>
    <property type="match status" value="1"/>
</dbReference>
<dbReference type="InterPro" id="IPR050960">
    <property type="entry name" value="AB_hydrolase_4_sf"/>
</dbReference>
<dbReference type="GO" id="GO:0034338">
    <property type="term" value="F:short-chain carboxylesterase activity"/>
    <property type="evidence" value="ECO:0007669"/>
    <property type="project" value="TreeGrafter"/>
</dbReference>
<dbReference type="Proteomes" id="UP001187315">
    <property type="component" value="Unassembled WGS sequence"/>
</dbReference>
<dbReference type="AlphaFoldDB" id="A0AA88LZ23"/>
<proteinExistence type="inferred from homology"/>
<dbReference type="EMBL" id="JAVHJS010000019">
    <property type="protein sequence ID" value="KAK2827047.1"/>
    <property type="molecule type" value="Genomic_DNA"/>
</dbReference>
<dbReference type="InterPro" id="IPR029058">
    <property type="entry name" value="AB_hydrolase_fold"/>
</dbReference>
<name>A0AA88LZ23_TACVA</name>
<organism evidence="2 3">
    <name type="scientific">Tachysurus vachellii</name>
    <name type="common">Darkbarbel catfish</name>
    <name type="synonym">Pelteobagrus vachellii</name>
    <dbReference type="NCBI Taxonomy" id="175792"/>
    <lineage>
        <taxon>Eukaryota</taxon>
        <taxon>Metazoa</taxon>
        <taxon>Chordata</taxon>
        <taxon>Craniata</taxon>
        <taxon>Vertebrata</taxon>
        <taxon>Euteleostomi</taxon>
        <taxon>Actinopterygii</taxon>
        <taxon>Neopterygii</taxon>
        <taxon>Teleostei</taxon>
        <taxon>Ostariophysi</taxon>
        <taxon>Siluriformes</taxon>
        <taxon>Bagridae</taxon>
        <taxon>Tachysurus</taxon>
    </lineage>
</organism>
<dbReference type="SUPFAM" id="SSF53474">
    <property type="entry name" value="alpha/beta-Hydrolases"/>
    <property type="match status" value="1"/>
</dbReference>
<dbReference type="PANTHER" id="PTHR10794">
    <property type="entry name" value="ABHYDROLASE DOMAIN-CONTAINING PROTEIN"/>
    <property type="match status" value="1"/>
</dbReference>
<sequence length="521" mass="59469">MWEFVFCLTPSMLLFSVAMLFRSKRICRLAEKGTKKLTWRIWVIICSLLKLLHPSVLYNSWDQDAKIKLIYKPTALANYVIQNCKALTCAPSARWPKADPHLQFFFNFICPVEDDAQRRCGITFTRDHLQIQDGGIVALDWAVRLNEQNAQAKREHYPGERAPGCKTSTPPIIILIPNALGKITQNLLSLCRLGLQQGFYPVIFHRRGHGGCPLATPRYQEFGDPSDLVQAILFVQSRHPSSHLFAISEGSGSGLLLSYLGERGSSSYLVAAACISPVFHGQQFFETPFPKLYREALLYYRKLQLSRYATALSSVMDIKKIFSCRSLQDMEKLMFCSVKLLDTSQKDTLNQGVELRSVQTNWEGYWERNEPLRDADEVALPVLCLCSTDDPFLPPASTLPMSIFQNSPYFFLALTSQGSHCGFLQQNDASWSHKAVLEYFQVVTEFFTVEETKCHMEGFVGRDVAQGLRQKSGAFAHRRRRPTMLRREKPVLGSQRQLSSHSRLVTFEEQETFTWNRSYTR</sequence>
<dbReference type="Gene3D" id="3.40.50.1820">
    <property type="entry name" value="alpha/beta hydrolase"/>
    <property type="match status" value="1"/>
</dbReference>
<gene>
    <name evidence="2" type="ORF">Q7C36_017973</name>
</gene>
<keyword evidence="3" id="KW-1185">Reference proteome</keyword>
<accession>A0AA88LZ23</accession>
<reference evidence="2" key="1">
    <citation type="submission" date="2023-08" db="EMBL/GenBank/DDBJ databases">
        <title>Pelteobagrus vachellii genome.</title>
        <authorList>
            <person name="Liu H."/>
        </authorList>
    </citation>
    <scope>NUCLEOTIDE SEQUENCE</scope>
    <source>
        <strain evidence="2">PRFRI_2022a</strain>
        <tissue evidence="2">Muscle</tissue>
    </source>
</reference>
<evidence type="ECO:0000256" key="1">
    <source>
        <dbReference type="ARBA" id="ARBA00010884"/>
    </source>
</evidence>